<feature type="transmembrane region" description="Helical" evidence="26">
    <location>
        <begin position="212"/>
        <end position="231"/>
    </location>
</feature>
<dbReference type="GO" id="GO:0046942">
    <property type="term" value="P:carboxylic acid transport"/>
    <property type="evidence" value="ECO:0007669"/>
    <property type="project" value="UniProtKB-ARBA"/>
</dbReference>
<evidence type="ECO:0000256" key="9">
    <source>
        <dbReference type="ARBA" id="ARBA00022989"/>
    </source>
</evidence>
<evidence type="ECO:0000313" key="28">
    <source>
        <dbReference type="EMBL" id="ROT73126.1"/>
    </source>
</evidence>
<gene>
    <name evidence="28" type="ORF">C7M84_008442</name>
</gene>
<evidence type="ECO:0000259" key="27">
    <source>
        <dbReference type="PROSITE" id="PS50850"/>
    </source>
</evidence>
<evidence type="ECO:0000256" key="11">
    <source>
        <dbReference type="ARBA" id="ARBA00023136"/>
    </source>
</evidence>
<keyword evidence="5" id="KW-0813">Transport</keyword>
<comment type="catalytic activity">
    <reaction evidence="16">
        <text>L-aspartate(out) = L-aspartate(in)</text>
        <dbReference type="Rhea" id="RHEA:66332"/>
        <dbReference type="ChEBI" id="CHEBI:29991"/>
    </reaction>
    <physiologicalReaction direction="left-to-right" evidence="16">
        <dbReference type="Rhea" id="RHEA:66333"/>
    </physiologicalReaction>
</comment>
<keyword evidence="13" id="KW-0458">Lysosome</keyword>
<keyword evidence="14" id="KW-0968">Cytoplasmic vesicle</keyword>
<comment type="catalytic activity">
    <reaction evidence="20">
        <text>D-glucuronate(out) + H(+)(out) = D-glucuronate(in) + H(+)(in)</text>
        <dbReference type="Rhea" id="RHEA:72591"/>
        <dbReference type="ChEBI" id="CHEBI:15378"/>
        <dbReference type="ChEBI" id="CHEBI:58720"/>
    </reaction>
    <physiologicalReaction direction="left-to-right" evidence="20">
        <dbReference type="Rhea" id="RHEA:72592"/>
    </physiologicalReaction>
</comment>
<evidence type="ECO:0000256" key="19">
    <source>
        <dbReference type="ARBA" id="ARBA00051447"/>
    </source>
</evidence>
<evidence type="ECO:0000256" key="1">
    <source>
        <dbReference type="ARBA" id="ARBA00004432"/>
    </source>
</evidence>
<evidence type="ECO:0000256" key="12">
    <source>
        <dbReference type="ARBA" id="ARBA00023180"/>
    </source>
</evidence>
<dbReference type="STRING" id="6689.A0A3R7P1W7"/>
<reference evidence="28 29" key="1">
    <citation type="submission" date="2018-04" db="EMBL/GenBank/DDBJ databases">
        <authorList>
            <person name="Zhang X."/>
            <person name="Yuan J."/>
            <person name="Li F."/>
            <person name="Xiang J."/>
        </authorList>
    </citation>
    <scope>NUCLEOTIDE SEQUENCE [LARGE SCALE GENOMIC DNA]</scope>
    <source>
        <tissue evidence="28">Muscle</tissue>
    </source>
</reference>
<evidence type="ECO:0000313" key="29">
    <source>
        <dbReference type="Proteomes" id="UP000283509"/>
    </source>
</evidence>
<dbReference type="InterPro" id="IPR050382">
    <property type="entry name" value="MFS_Na/Anion_cotransporter"/>
</dbReference>
<evidence type="ECO:0000256" key="3">
    <source>
        <dbReference type="ARBA" id="ARBA00004638"/>
    </source>
</evidence>
<feature type="transmembrane region" description="Helical" evidence="26">
    <location>
        <begin position="275"/>
        <end position="293"/>
    </location>
</feature>
<dbReference type="InterPro" id="IPR011701">
    <property type="entry name" value="MFS"/>
</dbReference>
<feature type="transmembrane region" description="Helical" evidence="26">
    <location>
        <begin position="313"/>
        <end position="333"/>
    </location>
</feature>
<comment type="function">
    <text evidence="21">Receptor for CM101, a polysaccharide produced by group B Streptococcus with antipathoangiogenic properties.</text>
</comment>
<comment type="catalytic activity">
    <reaction evidence="19">
        <text>L-glutamate(out) = L-glutamate(in)</text>
        <dbReference type="Rhea" id="RHEA:66336"/>
        <dbReference type="ChEBI" id="CHEBI:29985"/>
    </reaction>
    <physiologicalReaction direction="left-to-right" evidence="19">
        <dbReference type="Rhea" id="RHEA:66337"/>
    </physiologicalReaction>
</comment>
<dbReference type="PANTHER" id="PTHR11662:SF399">
    <property type="entry name" value="FI19708P1-RELATED"/>
    <property type="match status" value="1"/>
</dbReference>
<evidence type="ECO:0000256" key="4">
    <source>
        <dbReference type="ARBA" id="ARBA00004656"/>
    </source>
</evidence>
<dbReference type="PANTHER" id="PTHR11662">
    <property type="entry name" value="SOLUTE CARRIER FAMILY 17"/>
    <property type="match status" value="1"/>
</dbReference>
<comment type="caution">
    <text evidence="28">The sequence shown here is derived from an EMBL/GenBank/DDBJ whole genome shotgun (WGS) entry which is preliminary data.</text>
</comment>
<dbReference type="EMBL" id="QCYY01002062">
    <property type="protein sequence ID" value="ROT73126.1"/>
    <property type="molecule type" value="Genomic_DNA"/>
</dbReference>
<keyword evidence="10" id="KW-0770">Synapse</keyword>
<evidence type="ECO:0000256" key="22">
    <source>
        <dbReference type="ARBA" id="ARBA00069713"/>
    </source>
</evidence>
<dbReference type="InterPro" id="IPR036259">
    <property type="entry name" value="MFS_trans_sf"/>
</dbReference>
<evidence type="ECO:0000256" key="21">
    <source>
        <dbReference type="ARBA" id="ARBA00056891"/>
    </source>
</evidence>
<dbReference type="Proteomes" id="UP000283509">
    <property type="component" value="Unassembled WGS sequence"/>
</dbReference>
<feature type="transmembrane region" description="Helical" evidence="26">
    <location>
        <begin position="354"/>
        <end position="380"/>
    </location>
</feature>
<evidence type="ECO:0000256" key="26">
    <source>
        <dbReference type="SAM" id="Phobius"/>
    </source>
</evidence>
<keyword evidence="9 26" id="KW-1133">Transmembrane helix</keyword>
<sequence length="468" mass="49653">MFIQPGERWAARHTLALLGFLGLAVEYSLRVNLSIAIVAMAGAREGNATANSTQDACPVRGNGTDSGGNPVRGEFAWDEETQGLILGSFFYGYTCTNFLGGRLAEYLGGRLVFGLGSSAASVLALLSPLCARTSTGLFVASRVLTGVSQGVTYPALNSLMATWFPPEERAKLGSFVYAGKFLRVRMQFGTIIGLTLGGWLCNSEFLGGWPSVFYVFGGVGLVWGLPWFLLIHDRPEGHPRISRRELGYIQGQQDTVKGVERVPIPWRAVLTSPPMWSCAVMAFGGSFAFYTFLTEMPTYLADIQHFNVKSNGLLSGLPFVCMLCASLAWGVLVDRLLAARCLSLKAVRRISTGVAHYVAALALVAMCFVDCNSSAAMVVLCVSVGVSGCAYSGNALTEQDIAPNLAGTLTGITNTIGSATGFLAPALAGAVTMNNVSREAMKAVARSAVQMPRLLSSCPPCDASSLVM</sequence>
<accession>A0A3R7P1W7</accession>
<evidence type="ECO:0000256" key="15">
    <source>
        <dbReference type="ARBA" id="ARBA00050101"/>
    </source>
</evidence>
<evidence type="ECO:0000256" key="20">
    <source>
        <dbReference type="ARBA" id="ARBA00051612"/>
    </source>
</evidence>
<comment type="catalytic activity">
    <reaction evidence="15">
        <text>2 nitrate(out) + H(+)(out) = 2 nitrate(in) + H(+)(in)</text>
        <dbReference type="Rhea" id="RHEA:71539"/>
        <dbReference type="ChEBI" id="CHEBI:15378"/>
        <dbReference type="ChEBI" id="CHEBI:17632"/>
    </reaction>
    <physiologicalReaction direction="left-to-right" evidence="15">
        <dbReference type="Rhea" id="RHEA:71540"/>
    </physiologicalReaction>
</comment>
<dbReference type="FunFam" id="1.20.1250.20:FF:000067">
    <property type="entry name" value="sialin isoform X2"/>
    <property type="match status" value="1"/>
</dbReference>
<dbReference type="GO" id="GO:0016323">
    <property type="term" value="C:basolateral plasma membrane"/>
    <property type="evidence" value="ECO:0007669"/>
    <property type="project" value="UniProtKB-SubCell"/>
</dbReference>
<evidence type="ECO:0000256" key="14">
    <source>
        <dbReference type="ARBA" id="ARBA00023329"/>
    </source>
</evidence>
<evidence type="ECO:0000256" key="5">
    <source>
        <dbReference type="ARBA" id="ARBA00022448"/>
    </source>
</evidence>
<dbReference type="GO" id="GO:0015293">
    <property type="term" value="F:symporter activity"/>
    <property type="evidence" value="ECO:0007669"/>
    <property type="project" value="UniProtKB-KW"/>
</dbReference>
<evidence type="ECO:0000256" key="10">
    <source>
        <dbReference type="ARBA" id="ARBA00023018"/>
    </source>
</evidence>
<comment type="catalytic activity">
    <reaction evidence="17">
        <text>N-acetylneuraminate(in) + H(+)(in) = N-acetylneuraminate(out) + H(+)(out)</text>
        <dbReference type="Rhea" id="RHEA:28987"/>
        <dbReference type="ChEBI" id="CHEBI:15378"/>
        <dbReference type="ChEBI" id="CHEBI:35418"/>
    </reaction>
    <physiologicalReaction direction="right-to-left" evidence="17">
        <dbReference type="Rhea" id="RHEA:28989"/>
    </physiologicalReaction>
</comment>
<dbReference type="Gene3D" id="1.20.1250.20">
    <property type="entry name" value="MFS general substrate transporter like domains"/>
    <property type="match status" value="2"/>
</dbReference>
<dbReference type="PROSITE" id="PS50850">
    <property type="entry name" value="MFS"/>
    <property type="match status" value="1"/>
</dbReference>
<protein>
    <recommendedName>
        <fullName evidence="22">Sialin</fullName>
    </recommendedName>
    <alternativeName>
        <fullName evidence="25">H(+)/nitrate cotransporter</fullName>
    </alternativeName>
    <alternativeName>
        <fullName evidence="23">H(+)/sialic acid cotransporter</fullName>
    </alternativeName>
    <alternativeName>
        <fullName evidence="24">Vesicular excitatory amino acid transporter</fullName>
    </alternativeName>
</protein>
<reference evidence="28 29" key="2">
    <citation type="submission" date="2019-01" db="EMBL/GenBank/DDBJ databases">
        <title>The decoding of complex shrimp genome reveals the adaptation for benthos swimmer, frequently molting mechanism and breeding impact on genome.</title>
        <authorList>
            <person name="Sun Y."/>
            <person name="Gao Y."/>
            <person name="Yu Y."/>
        </authorList>
    </citation>
    <scope>NUCLEOTIDE SEQUENCE [LARGE SCALE GENOMIC DNA]</scope>
    <source>
        <tissue evidence="28">Muscle</tissue>
    </source>
</reference>
<evidence type="ECO:0000256" key="8">
    <source>
        <dbReference type="ARBA" id="ARBA00022847"/>
    </source>
</evidence>
<dbReference type="Pfam" id="PF07690">
    <property type="entry name" value="MFS_1"/>
    <property type="match status" value="1"/>
</dbReference>
<evidence type="ECO:0000256" key="17">
    <source>
        <dbReference type="ARBA" id="ARBA00050625"/>
    </source>
</evidence>
<evidence type="ECO:0000256" key="2">
    <source>
        <dbReference type="ARBA" id="ARBA00004554"/>
    </source>
</evidence>
<keyword evidence="7 26" id="KW-0812">Transmembrane</keyword>
<keyword evidence="12" id="KW-0325">Glycoprotein</keyword>
<evidence type="ECO:0000256" key="25">
    <source>
        <dbReference type="ARBA" id="ARBA00081925"/>
    </source>
</evidence>
<keyword evidence="8" id="KW-0769">Symport</keyword>
<evidence type="ECO:0000256" key="23">
    <source>
        <dbReference type="ARBA" id="ARBA00080244"/>
    </source>
</evidence>
<dbReference type="GO" id="GO:0030672">
    <property type="term" value="C:synaptic vesicle membrane"/>
    <property type="evidence" value="ECO:0007669"/>
    <property type="project" value="UniProtKB-SubCell"/>
</dbReference>
<dbReference type="GO" id="GO:0005765">
    <property type="term" value="C:lysosomal membrane"/>
    <property type="evidence" value="ECO:0007669"/>
    <property type="project" value="UniProtKB-SubCell"/>
</dbReference>
<evidence type="ECO:0000256" key="6">
    <source>
        <dbReference type="ARBA" id="ARBA00022475"/>
    </source>
</evidence>
<evidence type="ECO:0000256" key="24">
    <source>
        <dbReference type="ARBA" id="ARBA00081195"/>
    </source>
</evidence>
<dbReference type="OrthoDB" id="6374807at2759"/>
<keyword evidence="29" id="KW-1185">Reference proteome</keyword>
<dbReference type="InterPro" id="IPR020846">
    <property type="entry name" value="MFS_dom"/>
</dbReference>
<dbReference type="GO" id="GO:0006820">
    <property type="term" value="P:monoatomic anion transport"/>
    <property type="evidence" value="ECO:0007669"/>
    <property type="project" value="TreeGrafter"/>
</dbReference>
<organism evidence="28 29">
    <name type="scientific">Penaeus vannamei</name>
    <name type="common">Whiteleg shrimp</name>
    <name type="synonym">Litopenaeus vannamei</name>
    <dbReference type="NCBI Taxonomy" id="6689"/>
    <lineage>
        <taxon>Eukaryota</taxon>
        <taxon>Metazoa</taxon>
        <taxon>Ecdysozoa</taxon>
        <taxon>Arthropoda</taxon>
        <taxon>Crustacea</taxon>
        <taxon>Multicrustacea</taxon>
        <taxon>Malacostraca</taxon>
        <taxon>Eumalacostraca</taxon>
        <taxon>Eucarida</taxon>
        <taxon>Decapoda</taxon>
        <taxon>Dendrobranchiata</taxon>
        <taxon>Penaeoidea</taxon>
        <taxon>Penaeidae</taxon>
        <taxon>Penaeus</taxon>
    </lineage>
</organism>
<proteinExistence type="predicted"/>
<comment type="subcellular location">
    <subcellularLocation>
        <location evidence="2">Basolateral cell membrane</location>
        <topology evidence="2">Multi-pass membrane protein</topology>
    </subcellularLocation>
    <subcellularLocation>
        <location evidence="3">Cytoplasmic vesicle</location>
        <location evidence="3">Secretory vesicle membrane</location>
        <topology evidence="3">Multi-pass membrane protein</topology>
    </subcellularLocation>
    <subcellularLocation>
        <location evidence="1">Cytoplasmic vesicle</location>
        <location evidence="1">Secretory vesicle</location>
        <location evidence="1">Synaptic vesicle membrane</location>
    </subcellularLocation>
    <subcellularLocation>
        <location evidence="4">Lysosome membrane</location>
    </subcellularLocation>
</comment>
<dbReference type="AlphaFoldDB" id="A0A3R7P1W7"/>
<evidence type="ECO:0000256" key="7">
    <source>
        <dbReference type="ARBA" id="ARBA00022692"/>
    </source>
</evidence>
<evidence type="ECO:0000256" key="13">
    <source>
        <dbReference type="ARBA" id="ARBA00023228"/>
    </source>
</evidence>
<name>A0A3R7P1W7_PENVA</name>
<comment type="catalytic activity">
    <reaction evidence="18">
        <text>N-acetyl-L-aspartyl-L-glutamate(out) = N-acetyl-L-aspartyl-L-glutamate(in)</text>
        <dbReference type="Rhea" id="RHEA:72599"/>
        <dbReference type="ChEBI" id="CHEBI:76931"/>
    </reaction>
    <physiologicalReaction direction="left-to-right" evidence="18">
        <dbReference type="Rhea" id="RHEA:72600"/>
    </physiologicalReaction>
</comment>
<evidence type="ECO:0000256" key="16">
    <source>
        <dbReference type="ARBA" id="ARBA00050554"/>
    </source>
</evidence>
<feature type="domain" description="Major facilitator superfamily (MFS) profile" evidence="27">
    <location>
        <begin position="14"/>
        <end position="468"/>
    </location>
</feature>
<keyword evidence="6" id="KW-1003">Cell membrane</keyword>
<dbReference type="SUPFAM" id="SSF103473">
    <property type="entry name" value="MFS general substrate transporter"/>
    <property type="match status" value="1"/>
</dbReference>
<keyword evidence="11 26" id="KW-0472">Membrane</keyword>
<dbReference type="FunFam" id="1.20.1250.20:FF:000003">
    <property type="entry name" value="Solute carrier family 17 member 3"/>
    <property type="match status" value="1"/>
</dbReference>
<evidence type="ECO:0000256" key="18">
    <source>
        <dbReference type="ARBA" id="ARBA00051403"/>
    </source>
</evidence>